<feature type="transmembrane region" description="Helical" evidence="8">
    <location>
        <begin position="61"/>
        <end position="80"/>
    </location>
</feature>
<keyword evidence="5 8" id="KW-1133">Transmembrane helix</keyword>
<evidence type="ECO:0000256" key="5">
    <source>
        <dbReference type="ARBA" id="ARBA00022989"/>
    </source>
</evidence>
<dbReference type="Gene3D" id="1.10.3860.10">
    <property type="entry name" value="Sodium:dicarboxylate symporter"/>
    <property type="match status" value="1"/>
</dbReference>
<dbReference type="RefSeq" id="WP_378485618.1">
    <property type="nucleotide sequence ID" value="NZ_JBHUFB010000010.1"/>
</dbReference>
<keyword evidence="4 8" id="KW-0812">Transmembrane</keyword>
<comment type="subcellular location">
    <subcellularLocation>
        <location evidence="1">Cell membrane</location>
        <topology evidence="1">Multi-pass membrane protein</topology>
    </subcellularLocation>
</comment>
<feature type="transmembrane region" description="Helical" evidence="8">
    <location>
        <begin position="247"/>
        <end position="269"/>
    </location>
</feature>
<evidence type="ECO:0000313" key="10">
    <source>
        <dbReference type="Proteomes" id="UP001597286"/>
    </source>
</evidence>
<dbReference type="PRINTS" id="PR00173">
    <property type="entry name" value="EDTRNSPORT"/>
</dbReference>
<sequence>MSAPSSAPTRRSLPSWATSFGTQIVIGLVAGVLIGLLARAMPTAADGNPNWLVGTITTIGSSYVALLTVAVIPLVFTAIVSSIANLRQVANAARLAAQTLLWFAITAFVAVVIGIVVGLIVQPGANTTVDAGAAAAPKSSGSWWAFLTGLVPQNFLALGAKTTVTDAGAATTSLSFNVLQLLVIAIAIGIAALKVGEKAKPFLDFNAALLAIVQKVLWWIIRLAPIGTAALIAKAVATYGWDALGQLGWFTVAVYVGLALVFFVVYPVLIRVHGLSVRRFFSGVWPATQLAFVSRSSIGTLPLTERVTERNLGVPREYASFAVPLGATTKMDGCAAIYPAIAAIFVAQFYGLDLTLTDYLLIAVVAVIGSAATAGTTGATVMLTLTLSTLGLPLAGVGLLLAVEPIVDMGRTAVNVTGQALVPTVVAKREGILDEDLYNAERNGDPFADEDTESPAPSTERESVHA</sequence>
<protein>
    <submittedName>
        <fullName evidence="9">Dicarboxylate/amino acid:cation symporter</fullName>
    </submittedName>
</protein>
<evidence type="ECO:0000256" key="1">
    <source>
        <dbReference type="ARBA" id="ARBA00004651"/>
    </source>
</evidence>
<accession>A0ABW4P3N3</accession>
<dbReference type="PANTHER" id="PTHR42865">
    <property type="entry name" value="PROTON/GLUTAMATE-ASPARTATE SYMPORTER"/>
    <property type="match status" value="1"/>
</dbReference>
<keyword evidence="6 8" id="KW-0472">Membrane</keyword>
<feature type="transmembrane region" description="Helical" evidence="8">
    <location>
        <begin position="100"/>
        <end position="121"/>
    </location>
</feature>
<dbReference type="Proteomes" id="UP001597286">
    <property type="component" value="Unassembled WGS sequence"/>
</dbReference>
<feature type="transmembrane region" description="Helical" evidence="8">
    <location>
        <begin position="20"/>
        <end position="41"/>
    </location>
</feature>
<evidence type="ECO:0000256" key="2">
    <source>
        <dbReference type="ARBA" id="ARBA00022448"/>
    </source>
</evidence>
<feature type="transmembrane region" description="Helical" evidence="8">
    <location>
        <begin position="174"/>
        <end position="195"/>
    </location>
</feature>
<evidence type="ECO:0000256" key="8">
    <source>
        <dbReference type="SAM" id="Phobius"/>
    </source>
</evidence>
<comment type="caution">
    <text evidence="9">The sequence shown here is derived from an EMBL/GenBank/DDBJ whole genome shotgun (WGS) entry which is preliminary data.</text>
</comment>
<feature type="transmembrane region" description="Helical" evidence="8">
    <location>
        <begin position="381"/>
        <end position="403"/>
    </location>
</feature>
<evidence type="ECO:0000256" key="4">
    <source>
        <dbReference type="ARBA" id="ARBA00022692"/>
    </source>
</evidence>
<evidence type="ECO:0000313" key="9">
    <source>
        <dbReference type="EMBL" id="MFD1813127.1"/>
    </source>
</evidence>
<feature type="transmembrane region" description="Helical" evidence="8">
    <location>
        <begin position="216"/>
        <end position="241"/>
    </location>
</feature>
<evidence type="ECO:0000256" key="6">
    <source>
        <dbReference type="ARBA" id="ARBA00023136"/>
    </source>
</evidence>
<name>A0ABW4P3N3_9NOCA</name>
<gene>
    <name evidence="9" type="ORF">ACFSJG_12935</name>
</gene>
<feature type="transmembrane region" description="Helical" evidence="8">
    <location>
        <begin position="356"/>
        <end position="375"/>
    </location>
</feature>
<evidence type="ECO:0000256" key="7">
    <source>
        <dbReference type="SAM" id="MobiDB-lite"/>
    </source>
</evidence>
<feature type="region of interest" description="Disordered" evidence="7">
    <location>
        <begin position="437"/>
        <end position="466"/>
    </location>
</feature>
<reference evidence="10" key="1">
    <citation type="journal article" date="2019" name="Int. J. Syst. Evol. Microbiol.">
        <title>The Global Catalogue of Microorganisms (GCM) 10K type strain sequencing project: providing services to taxonomists for standard genome sequencing and annotation.</title>
        <authorList>
            <consortium name="The Broad Institute Genomics Platform"/>
            <consortium name="The Broad Institute Genome Sequencing Center for Infectious Disease"/>
            <person name="Wu L."/>
            <person name="Ma J."/>
        </authorList>
    </citation>
    <scope>NUCLEOTIDE SEQUENCE [LARGE SCALE GENOMIC DNA]</scope>
    <source>
        <strain evidence="10">DT72</strain>
    </source>
</reference>
<dbReference type="SUPFAM" id="SSF118215">
    <property type="entry name" value="Proton glutamate symport protein"/>
    <property type="match status" value="1"/>
</dbReference>
<keyword evidence="10" id="KW-1185">Reference proteome</keyword>
<dbReference type="InterPro" id="IPR036458">
    <property type="entry name" value="Na:dicarbo_symporter_sf"/>
</dbReference>
<dbReference type="PANTHER" id="PTHR42865:SF7">
    <property type="entry name" value="PROTON_GLUTAMATE-ASPARTATE SYMPORTER"/>
    <property type="match status" value="1"/>
</dbReference>
<keyword evidence="3" id="KW-1003">Cell membrane</keyword>
<evidence type="ECO:0000256" key="3">
    <source>
        <dbReference type="ARBA" id="ARBA00022475"/>
    </source>
</evidence>
<dbReference type="EMBL" id="JBHUFB010000010">
    <property type="protein sequence ID" value="MFD1813127.1"/>
    <property type="molecule type" value="Genomic_DNA"/>
</dbReference>
<dbReference type="Pfam" id="PF00375">
    <property type="entry name" value="SDF"/>
    <property type="match status" value="1"/>
</dbReference>
<proteinExistence type="predicted"/>
<organism evidence="9 10">
    <name type="scientific">Rhodococcus gannanensis</name>
    <dbReference type="NCBI Taxonomy" id="1960308"/>
    <lineage>
        <taxon>Bacteria</taxon>
        <taxon>Bacillati</taxon>
        <taxon>Actinomycetota</taxon>
        <taxon>Actinomycetes</taxon>
        <taxon>Mycobacteriales</taxon>
        <taxon>Nocardiaceae</taxon>
        <taxon>Rhodococcus</taxon>
    </lineage>
</organism>
<keyword evidence="2" id="KW-0813">Transport</keyword>
<dbReference type="InterPro" id="IPR001991">
    <property type="entry name" value="Na-dicarboxylate_symporter"/>
</dbReference>